<keyword evidence="2" id="KW-1133">Transmembrane helix</keyword>
<dbReference type="Proteomes" id="UP000193689">
    <property type="component" value="Unassembled WGS sequence"/>
</dbReference>
<comment type="caution">
    <text evidence="3">The sequence shown here is derived from an EMBL/GenBank/DDBJ whole genome shotgun (WGS) entry which is preliminary data.</text>
</comment>
<feature type="transmembrane region" description="Helical" evidence="2">
    <location>
        <begin position="103"/>
        <end position="125"/>
    </location>
</feature>
<dbReference type="SUPFAM" id="SSF53474">
    <property type="entry name" value="alpha/beta-Hydrolases"/>
    <property type="match status" value="1"/>
</dbReference>
<dbReference type="InterPro" id="IPR029058">
    <property type="entry name" value="AB_hydrolase_fold"/>
</dbReference>
<dbReference type="OrthoDB" id="164921at2759"/>
<dbReference type="EMBL" id="MCFJ01000012">
    <property type="protein sequence ID" value="ORY60154.1"/>
    <property type="molecule type" value="Genomic_DNA"/>
</dbReference>
<dbReference type="AlphaFoldDB" id="A0A1Y2DLX4"/>
<dbReference type="InParanoid" id="A0A1Y2DLX4"/>
<gene>
    <name evidence="3" type="ORF">BCR38DRAFT_477004</name>
</gene>
<feature type="compositionally biased region" description="Polar residues" evidence="1">
    <location>
        <begin position="1"/>
        <end position="11"/>
    </location>
</feature>
<feature type="transmembrane region" description="Helical" evidence="2">
    <location>
        <begin position="66"/>
        <end position="91"/>
    </location>
</feature>
<sequence length="528" mass="59099">MAKLWGTSNDEANGGSAESPRNSQEHERAPNEHTHLLPDRAESARATYLSPDDPAVTPYNLWSVRIVRWLTILLTLITFFWWVIQLVSMFVTPPGFHTRGSGFFAFSYAFITLSNLLFTLIFFAIPSKVVRILSVVMGFLLLVDAVLLLSVEKTRHEEGWVGMVSVLWAFVMSIWVLATDRLVLWGKAEEEERLTGRTETRRTIGEWSAVLISTLALVALNIVVILVTLTLILRALDAGLAPPGHMYWVDGDKYMMHVYCRGNSTDLKGNKLPTVLFEGGEGNVENGLWQFADSALKNHSISRYCFVDRPGMAWSDTAPSPLSAGMAVEVISEALTKAGEDGPWVLMSAGIGSIYSRIFSARHGGQIKGILLVDPLHEDLLGRVGAPGRGFSLWMRGVISPLGLDRIPGALFKGRTKEDRVWGQYAYQTGKYIFSKLQENLVAESLSKRDVASSRTIQYPDTPLTVISSGVEVRKDGEWEKKQRDLTHLTRKLQYWDVVAGAPHQVWDTLEGQQMIERRLNQLVYYKK</sequence>
<keyword evidence="2" id="KW-0812">Transmembrane</keyword>
<accession>A0A1Y2DLX4</accession>
<reference evidence="3 4" key="1">
    <citation type="submission" date="2016-07" db="EMBL/GenBank/DDBJ databases">
        <title>Pervasive Adenine N6-methylation of Active Genes in Fungi.</title>
        <authorList>
            <consortium name="DOE Joint Genome Institute"/>
            <person name="Mondo S.J."/>
            <person name="Dannebaum R.O."/>
            <person name="Kuo R.C."/>
            <person name="Labutti K."/>
            <person name="Haridas S."/>
            <person name="Kuo A."/>
            <person name="Salamov A."/>
            <person name="Ahrendt S.R."/>
            <person name="Lipzen A."/>
            <person name="Sullivan W."/>
            <person name="Andreopoulos W.B."/>
            <person name="Clum A."/>
            <person name="Lindquist E."/>
            <person name="Daum C."/>
            <person name="Ramamoorthy G.K."/>
            <person name="Gryganskyi A."/>
            <person name="Culley D."/>
            <person name="Magnuson J.K."/>
            <person name="James T.Y."/>
            <person name="O'Malley M.A."/>
            <person name="Stajich J.E."/>
            <person name="Spatafora J.W."/>
            <person name="Visel A."/>
            <person name="Grigoriev I.V."/>
        </authorList>
    </citation>
    <scope>NUCLEOTIDE SEQUENCE [LARGE SCALE GENOMIC DNA]</scope>
    <source>
        <strain evidence="3 4">CBS 129021</strain>
    </source>
</reference>
<protein>
    <submittedName>
        <fullName evidence="3">Uncharacterized protein</fullName>
    </submittedName>
</protein>
<keyword evidence="2" id="KW-0472">Membrane</keyword>
<dbReference type="Pfam" id="PF10329">
    <property type="entry name" value="DUF2417"/>
    <property type="match status" value="1"/>
</dbReference>
<evidence type="ECO:0000313" key="4">
    <source>
        <dbReference type="Proteomes" id="UP000193689"/>
    </source>
</evidence>
<evidence type="ECO:0000313" key="3">
    <source>
        <dbReference type="EMBL" id="ORY60154.1"/>
    </source>
</evidence>
<organism evidence="3 4">
    <name type="scientific">Pseudomassariella vexata</name>
    <dbReference type="NCBI Taxonomy" id="1141098"/>
    <lineage>
        <taxon>Eukaryota</taxon>
        <taxon>Fungi</taxon>
        <taxon>Dikarya</taxon>
        <taxon>Ascomycota</taxon>
        <taxon>Pezizomycotina</taxon>
        <taxon>Sordariomycetes</taxon>
        <taxon>Xylariomycetidae</taxon>
        <taxon>Amphisphaeriales</taxon>
        <taxon>Pseudomassariaceae</taxon>
        <taxon>Pseudomassariella</taxon>
    </lineage>
</organism>
<dbReference type="InterPro" id="IPR019431">
    <property type="entry name" value="DUF2417"/>
</dbReference>
<evidence type="ECO:0000256" key="2">
    <source>
        <dbReference type="SAM" id="Phobius"/>
    </source>
</evidence>
<dbReference type="RefSeq" id="XP_040712588.1">
    <property type="nucleotide sequence ID" value="XM_040863058.1"/>
</dbReference>
<evidence type="ECO:0000256" key="1">
    <source>
        <dbReference type="SAM" id="MobiDB-lite"/>
    </source>
</evidence>
<feature type="region of interest" description="Disordered" evidence="1">
    <location>
        <begin position="1"/>
        <end position="36"/>
    </location>
</feature>
<dbReference type="Gene3D" id="3.40.50.1820">
    <property type="entry name" value="alpha/beta hydrolase"/>
    <property type="match status" value="1"/>
</dbReference>
<feature type="compositionally biased region" description="Basic and acidic residues" evidence="1">
    <location>
        <begin position="23"/>
        <end position="36"/>
    </location>
</feature>
<feature type="transmembrane region" description="Helical" evidence="2">
    <location>
        <begin position="160"/>
        <end position="178"/>
    </location>
</feature>
<dbReference type="FunCoup" id="A0A1Y2DLX4">
    <property type="interactions" value="46"/>
</dbReference>
<proteinExistence type="predicted"/>
<feature type="transmembrane region" description="Helical" evidence="2">
    <location>
        <begin position="207"/>
        <end position="233"/>
    </location>
</feature>
<name>A0A1Y2DLX4_9PEZI</name>
<dbReference type="STRING" id="1141098.A0A1Y2DLX4"/>
<keyword evidence="4" id="KW-1185">Reference proteome</keyword>
<dbReference type="GeneID" id="63779270"/>
<feature type="transmembrane region" description="Helical" evidence="2">
    <location>
        <begin position="131"/>
        <end position="151"/>
    </location>
</feature>